<gene>
    <name evidence="5" type="ORF">SCHPADRAFT_112680</name>
</gene>
<accession>A0A0H2SA24</accession>
<dbReference type="InterPro" id="IPR015920">
    <property type="entry name" value="Cellobiose_DH-like_cyt"/>
</dbReference>
<dbReference type="InterPro" id="IPR035971">
    <property type="entry name" value="CBD_sf"/>
</dbReference>
<dbReference type="OrthoDB" id="413885at2759"/>
<dbReference type="PANTHER" id="PTHR47797:SF5">
    <property type="entry name" value="CELLOBIOSE DEHYDROGENASE CYTOCHROME DOMAIN-CONTAINING PROTEIN"/>
    <property type="match status" value="1"/>
</dbReference>
<feature type="chain" id="PRO_5005202489" evidence="3">
    <location>
        <begin position="19"/>
        <end position="268"/>
    </location>
</feature>
<dbReference type="PROSITE" id="PS51164">
    <property type="entry name" value="CBM1_2"/>
    <property type="match status" value="1"/>
</dbReference>
<dbReference type="SUPFAM" id="SSF49344">
    <property type="entry name" value="CBD9-like"/>
    <property type="match status" value="1"/>
</dbReference>
<feature type="domain" description="CBM1" evidence="4">
    <location>
        <begin position="231"/>
        <end position="268"/>
    </location>
</feature>
<reference evidence="5 6" key="1">
    <citation type="submission" date="2015-04" db="EMBL/GenBank/DDBJ databases">
        <title>Complete genome sequence of Schizopora paradoxa KUC8140, a cosmopolitan wood degrader in East Asia.</title>
        <authorList>
            <consortium name="DOE Joint Genome Institute"/>
            <person name="Min B."/>
            <person name="Park H."/>
            <person name="Jang Y."/>
            <person name="Kim J.-J."/>
            <person name="Kim K.H."/>
            <person name="Pangilinan J."/>
            <person name="Lipzen A."/>
            <person name="Riley R."/>
            <person name="Grigoriev I.V."/>
            <person name="Spatafora J.W."/>
            <person name="Choi I.-G."/>
        </authorList>
    </citation>
    <scope>NUCLEOTIDE SEQUENCE [LARGE SCALE GENOMIC DNA]</scope>
    <source>
        <strain evidence="5 6">KUC8140</strain>
    </source>
</reference>
<evidence type="ECO:0000313" key="5">
    <source>
        <dbReference type="EMBL" id="KLO18548.1"/>
    </source>
</evidence>
<evidence type="ECO:0000256" key="2">
    <source>
        <dbReference type="SAM" id="MobiDB-lite"/>
    </source>
</evidence>
<dbReference type="SUPFAM" id="SSF57180">
    <property type="entry name" value="Cellulose-binding domain"/>
    <property type="match status" value="1"/>
</dbReference>
<feature type="compositionally biased region" description="Low complexity" evidence="2">
    <location>
        <begin position="207"/>
        <end position="232"/>
    </location>
</feature>
<dbReference type="Proteomes" id="UP000053477">
    <property type="component" value="Unassembled WGS sequence"/>
</dbReference>
<dbReference type="GO" id="GO:0030248">
    <property type="term" value="F:cellulose binding"/>
    <property type="evidence" value="ECO:0007669"/>
    <property type="project" value="InterPro"/>
</dbReference>
<dbReference type="Pfam" id="PF16010">
    <property type="entry name" value="CDH-cyt"/>
    <property type="match status" value="1"/>
</dbReference>
<dbReference type="PANTHER" id="PTHR47797">
    <property type="entry name" value="DEHYDROGENASE, PUTATIVE (AFU_ORTHOLOGUE AFUA_8G05805)-RELATED"/>
    <property type="match status" value="1"/>
</dbReference>
<keyword evidence="6" id="KW-1185">Reference proteome</keyword>
<evidence type="ECO:0000259" key="4">
    <source>
        <dbReference type="PROSITE" id="PS51164"/>
    </source>
</evidence>
<dbReference type="EMBL" id="KQ085893">
    <property type="protein sequence ID" value="KLO18548.1"/>
    <property type="molecule type" value="Genomic_DNA"/>
</dbReference>
<protein>
    <submittedName>
        <fullName evidence="5">Carbohydrate-binding module family 1 protein</fullName>
    </submittedName>
</protein>
<organism evidence="5 6">
    <name type="scientific">Schizopora paradoxa</name>
    <dbReference type="NCBI Taxonomy" id="27342"/>
    <lineage>
        <taxon>Eukaryota</taxon>
        <taxon>Fungi</taxon>
        <taxon>Dikarya</taxon>
        <taxon>Basidiomycota</taxon>
        <taxon>Agaricomycotina</taxon>
        <taxon>Agaricomycetes</taxon>
        <taxon>Hymenochaetales</taxon>
        <taxon>Schizoporaceae</taxon>
        <taxon>Schizopora</taxon>
    </lineage>
</organism>
<evidence type="ECO:0000313" key="6">
    <source>
        <dbReference type="Proteomes" id="UP000053477"/>
    </source>
</evidence>
<sequence length="268" mass="28024">MFFSILSCLSLLTSVVVAQTNTPYCDSTSGICLTGYTDPDLDITVGFILPEDDTSTEYIVQMVAPISYGYTGISMGGTMANSLLFVMWPNDNEVVFSTRWTNGYVQPDLYTGPTITMLKGSGVNSTHIAATFRCQNCTVWEDGSLGSGNTTAFQLIAYVAQTTTMVTDPSDPGSDFVEHDQFDFFGADLSTAHSSSYNSYIGSGASSSSSSAAPVSTPVSSSTSTASASGATQTKYGQCGGTGWTGPTACASGSTCNAVSPPYYSQCQ</sequence>
<dbReference type="STRING" id="27342.A0A0H2SA24"/>
<evidence type="ECO:0000256" key="1">
    <source>
        <dbReference type="ARBA" id="ARBA00022729"/>
    </source>
</evidence>
<feature type="region of interest" description="Disordered" evidence="2">
    <location>
        <begin position="207"/>
        <end position="233"/>
    </location>
</feature>
<keyword evidence="1 3" id="KW-0732">Signal</keyword>
<dbReference type="CDD" id="cd09630">
    <property type="entry name" value="CDH_like_cytochrome"/>
    <property type="match status" value="1"/>
</dbReference>
<proteinExistence type="predicted"/>
<dbReference type="GO" id="GO:0005975">
    <property type="term" value="P:carbohydrate metabolic process"/>
    <property type="evidence" value="ECO:0007669"/>
    <property type="project" value="InterPro"/>
</dbReference>
<dbReference type="Pfam" id="PF00734">
    <property type="entry name" value="CBM_1"/>
    <property type="match status" value="1"/>
</dbReference>
<name>A0A0H2SA24_9AGAM</name>
<dbReference type="InParanoid" id="A0A0H2SA24"/>
<evidence type="ECO:0000256" key="3">
    <source>
        <dbReference type="SAM" id="SignalP"/>
    </source>
</evidence>
<dbReference type="InterPro" id="IPR000254">
    <property type="entry name" value="CBD"/>
</dbReference>
<dbReference type="Gene3D" id="2.60.40.1210">
    <property type="entry name" value="Cellobiose dehydrogenase, cytochrome domain"/>
    <property type="match status" value="1"/>
</dbReference>
<dbReference type="GO" id="GO:0005576">
    <property type="term" value="C:extracellular region"/>
    <property type="evidence" value="ECO:0007669"/>
    <property type="project" value="InterPro"/>
</dbReference>
<feature type="signal peptide" evidence="3">
    <location>
        <begin position="1"/>
        <end position="18"/>
    </location>
</feature>
<dbReference type="SMART" id="SM00236">
    <property type="entry name" value="fCBD"/>
    <property type="match status" value="1"/>
</dbReference>
<dbReference type="AlphaFoldDB" id="A0A0H2SA24"/>